<dbReference type="PANTHER" id="PTHR15670:SF4">
    <property type="entry name" value="RHO GTPASE-ACTIVATING PROTEIN 11A"/>
    <property type="match status" value="1"/>
</dbReference>
<name>F7BCX5_MONDO</name>
<dbReference type="InterPro" id="IPR008936">
    <property type="entry name" value="Rho_GTPase_activation_prot"/>
</dbReference>
<dbReference type="Pfam" id="PF00620">
    <property type="entry name" value="RhoGAP"/>
    <property type="match status" value="1"/>
</dbReference>
<organism evidence="3 4">
    <name type="scientific">Monodelphis domestica</name>
    <name type="common">Gray short-tailed opossum</name>
    <dbReference type="NCBI Taxonomy" id="13616"/>
    <lineage>
        <taxon>Eukaryota</taxon>
        <taxon>Metazoa</taxon>
        <taxon>Chordata</taxon>
        <taxon>Craniata</taxon>
        <taxon>Vertebrata</taxon>
        <taxon>Euteleostomi</taxon>
        <taxon>Mammalia</taxon>
        <taxon>Metatheria</taxon>
        <taxon>Didelphimorphia</taxon>
        <taxon>Didelphidae</taxon>
        <taxon>Monodelphis</taxon>
    </lineage>
</organism>
<evidence type="ECO:0000259" key="2">
    <source>
        <dbReference type="PROSITE" id="PS50238"/>
    </source>
</evidence>
<dbReference type="OMA" id="RQPIRHK"/>
<protein>
    <submittedName>
        <fullName evidence="3">Rho GTPase activating protein 11A</fullName>
    </submittedName>
</protein>
<dbReference type="InterPro" id="IPR042869">
    <property type="entry name" value="ARHGAP11A/B"/>
</dbReference>
<dbReference type="InterPro" id="IPR000198">
    <property type="entry name" value="RhoGAP_dom"/>
</dbReference>
<reference evidence="3 4" key="1">
    <citation type="journal article" date="2007" name="Nature">
        <title>Genome of the marsupial Monodelphis domestica reveals innovation in non-coding sequences.</title>
        <authorList>
            <person name="Mikkelsen T.S."/>
            <person name="Wakefield M.J."/>
            <person name="Aken B."/>
            <person name="Amemiya C.T."/>
            <person name="Chang J.L."/>
            <person name="Duke S."/>
            <person name="Garber M."/>
            <person name="Gentles A.J."/>
            <person name="Goodstadt L."/>
            <person name="Heger A."/>
            <person name="Jurka J."/>
            <person name="Kamal M."/>
            <person name="Mauceli E."/>
            <person name="Searle S.M."/>
            <person name="Sharpe T."/>
            <person name="Baker M.L."/>
            <person name="Batzer M.A."/>
            <person name="Benos P.V."/>
            <person name="Belov K."/>
            <person name="Clamp M."/>
            <person name="Cook A."/>
            <person name="Cuff J."/>
            <person name="Das R."/>
            <person name="Davidow L."/>
            <person name="Deakin J.E."/>
            <person name="Fazzari M.J."/>
            <person name="Glass J.L."/>
            <person name="Grabherr M."/>
            <person name="Greally J.M."/>
            <person name="Gu W."/>
            <person name="Hore T.A."/>
            <person name="Huttley G.A."/>
            <person name="Kleber M."/>
            <person name="Jirtle R.L."/>
            <person name="Koina E."/>
            <person name="Lee J.T."/>
            <person name="Mahony S."/>
            <person name="Marra M.A."/>
            <person name="Miller R.D."/>
            <person name="Nicholls R.D."/>
            <person name="Oda M."/>
            <person name="Papenfuss A.T."/>
            <person name="Parra Z.E."/>
            <person name="Pollock D.D."/>
            <person name="Ray D.A."/>
            <person name="Schein J.E."/>
            <person name="Speed T.P."/>
            <person name="Thompson K."/>
            <person name="VandeBerg J.L."/>
            <person name="Wade C.M."/>
            <person name="Walker J.A."/>
            <person name="Waters P.D."/>
            <person name="Webber C."/>
            <person name="Weidman J.R."/>
            <person name="Xie X."/>
            <person name="Zody M.C."/>
            <person name="Baldwin J."/>
            <person name="Abdouelleil A."/>
            <person name="Abdulkadir J."/>
            <person name="Abebe A."/>
            <person name="Abera B."/>
            <person name="Abreu J."/>
            <person name="Acer S.C."/>
            <person name="Aftuck L."/>
            <person name="Alexander A."/>
            <person name="An P."/>
            <person name="Anderson E."/>
            <person name="Anderson S."/>
            <person name="Arachi H."/>
            <person name="Azer M."/>
            <person name="Bachantsang P."/>
            <person name="Barry A."/>
            <person name="Bayul T."/>
            <person name="Berlin A."/>
            <person name="Bessette D."/>
            <person name="Bloom T."/>
            <person name="Bloom T."/>
            <person name="Boguslavskiy L."/>
            <person name="Bonnet C."/>
            <person name="Boukhgalter B."/>
            <person name="Bourzgui I."/>
            <person name="Brown A."/>
            <person name="Cahill P."/>
            <person name="Channer S."/>
            <person name="Cheshatsang Y."/>
            <person name="Chuda L."/>
            <person name="Citroen M."/>
            <person name="Collymore A."/>
            <person name="Cooke P."/>
            <person name="Costello M."/>
            <person name="D'Aco K."/>
            <person name="Daza R."/>
            <person name="De Haan G."/>
            <person name="DeGray S."/>
            <person name="DeMaso C."/>
            <person name="Dhargay N."/>
            <person name="Dooley K."/>
            <person name="Dooley E."/>
            <person name="Doricent M."/>
            <person name="Dorje P."/>
            <person name="Dorjee K."/>
            <person name="Dupes A."/>
            <person name="Elong R."/>
            <person name="Falk J."/>
            <person name="Farina A."/>
            <person name="Faro S."/>
            <person name="Ferguson D."/>
            <person name="Fisher S."/>
            <person name="Foley C.D."/>
            <person name="Franke A."/>
            <person name="Friedrich D."/>
            <person name="Gadbois L."/>
            <person name="Gearin G."/>
            <person name="Gearin C.R."/>
            <person name="Giannoukos G."/>
            <person name="Goode T."/>
            <person name="Graham J."/>
            <person name="Grandbois E."/>
            <person name="Grewal S."/>
            <person name="Gyaltsen K."/>
            <person name="Hafez N."/>
            <person name="Hagos B."/>
            <person name="Hall J."/>
            <person name="Henson C."/>
            <person name="Hollinger A."/>
            <person name="Honan T."/>
            <person name="Huard M.D."/>
            <person name="Hughes L."/>
            <person name="Hurhula B."/>
            <person name="Husby M.E."/>
            <person name="Kamat A."/>
            <person name="Kanga B."/>
            <person name="Kashin S."/>
            <person name="Khazanovich D."/>
            <person name="Kisner P."/>
            <person name="Lance K."/>
            <person name="Lara M."/>
            <person name="Lee W."/>
            <person name="Lennon N."/>
            <person name="Letendre F."/>
            <person name="LeVine R."/>
            <person name="Lipovsky A."/>
            <person name="Liu X."/>
            <person name="Liu J."/>
            <person name="Liu S."/>
            <person name="Lokyitsang T."/>
            <person name="Lokyitsang Y."/>
            <person name="Lubonja R."/>
            <person name="Lui A."/>
            <person name="MacDonald P."/>
            <person name="Magnisalis V."/>
            <person name="Maru K."/>
            <person name="Matthews C."/>
            <person name="McCusker W."/>
            <person name="McDonough S."/>
            <person name="Mehta T."/>
            <person name="Meldrim J."/>
            <person name="Meneus L."/>
            <person name="Mihai O."/>
            <person name="Mihalev A."/>
            <person name="Mihova T."/>
            <person name="Mittelman R."/>
            <person name="Mlenga V."/>
            <person name="Montmayeur A."/>
            <person name="Mulrain L."/>
            <person name="Navidi A."/>
            <person name="Naylor J."/>
            <person name="Negash T."/>
            <person name="Nguyen T."/>
            <person name="Nguyen N."/>
            <person name="Nicol R."/>
            <person name="Norbu C."/>
            <person name="Norbu N."/>
            <person name="Novod N."/>
            <person name="O'Neill B."/>
            <person name="Osman S."/>
            <person name="Markiewicz E."/>
            <person name="Oyono O.L."/>
            <person name="Patti C."/>
            <person name="Phunkhang P."/>
            <person name="Pierre F."/>
            <person name="Priest M."/>
            <person name="Raghuraman S."/>
            <person name="Rege F."/>
            <person name="Reyes R."/>
            <person name="Rise C."/>
            <person name="Rogov P."/>
            <person name="Ross K."/>
            <person name="Ryan E."/>
            <person name="Settipalli S."/>
            <person name="Shea T."/>
            <person name="Sherpa N."/>
            <person name="Shi L."/>
            <person name="Shih D."/>
            <person name="Sparrow T."/>
            <person name="Spaulding J."/>
            <person name="Stalker J."/>
            <person name="Stange-Thomann N."/>
            <person name="Stavropoulos S."/>
            <person name="Stone C."/>
            <person name="Strader C."/>
            <person name="Tesfaye S."/>
            <person name="Thomson T."/>
            <person name="Thoulutsang Y."/>
            <person name="Thoulutsang D."/>
            <person name="Topham K."/>
            <person name="Topping I."/>
            <person name="Tsamla T."/>
            <person name="Vassiliev H."/>
            <person name="Vo A."/>
            <person name="Wangchuk T."/>
            <person name="Wangdi T."/>
            <person name="Weiand M."/>
            <person name="Wilkinson J."/>
            <person name="Wilson A."/>
            <person name="Yadav S."/>
            <person name="Young G."/>
            <person name="Yu Q."/>
            <person name="Zembek L."/>
            <person name="Zhong D."/>
            <person name="Zimmer A."/>
            <person name="Zwirko Z."/>
            <person name="Jaffe D.B."/>
            <person name="Alvarez P."/>
            <person name="Brockman W."/>
            <person name="Butler J."/>
            <person name="Chin C."/>
            <person name="Gnerre S."/>
            <person name="MacCallum I."/>
            <person name="Graves J.A."/>
            <person name="Ponting C.P."/>
            <person name="Breen M."/>
            <person name="Samollow P.B."/>
            <person name="Lander E.S."/>
            <person name="Lindblad-Toh K."/>
        </authorList>
    </citation>
    <scope>NUCLEOTIDE SEQUENCE [LARGE SCALE GENOMIC DNA]</scope>
</reference>
<dbReference type="SMART" id="SM00324">
    <property type="entry name" value="RhoGAP"/>
    <property type="match status" value="1"/>
</dbReference>
<feature type="compositionally biased region" description="Polar residues" evidence="1">
    <location>
        <begin position="902"/>
        <end position="914"/>
    </location>
</feature>
<dbReference type="Gene3D" id="1.10.555.10">
    <property type="entry name" value="Rho GTPase activation protein"/>
    <property type="match status" value="1"/>
</dbReference>
<dbReference type="GeneTree" id="ENSGT00940000155312"/>
<dbReference type="KEGG" id="mdo:100031610"/>
<dbReference type="Bgee" id="ENSMODG00000001417">
    <property type="expression patterns" value="Expressed in forelimb bud and 19 other cell types or tissues"/>
</dbReference>
<accession>F7BCX5</accession>
<feature type="domain" description="Rho-GAP" evidence="2">
    <location>
        <begin position="48"/>
        <end position="237"/>
    </location>
</feature>
<dbReference type="HOGENOM" id="CLU_010134_1_0_1"/>
<dbReference type="FunCoup" id="F7BCX5">
    <property type="interactions" value="2189"/>
</dbReference>
<dbReference type="Ensembl" id="ENSMODT00000001752.3">
    <property type="protein sequence ID" value="ENSMODP00000001717.2"/>
    <property type="gene ID" value="ENSMODG00000001417.4"/>
</dbReference>
<sequence>MRTQKLVRLAVLQHLRTTYGIRIKNSRGEVEFDRRESANEAKGKLFGVPISELPQSFVPGFGNIPSFLVDACTCLEKFAYVEGLFRKSGSCVRLKALKSKLDCGETCLDDALSCDISGLLKQFFRELPQPILPVDLQEALIKAQQLETEKNTATILISCLMPNNIISILRYFFNFLMNISLRADENMMDSGNLAVILAPNLFQSSDGQEKMSANTEKKLRLQVAVIKTFIDNATAIGGVPEFILEKVPVMLGLDGSCSSQAPEDYEESEYESSIAHKRKRRKSIGYFVSGALNKLKSNRTPSSTPQREKIALQSVTPVFVTPNTKRKLPMDSSHDCSSKKRKSILDSFNIEFLPSSLFHGVSTPASVQFVESPGTSSQNSASPIAVSGNLSNTSVQRRSKRIASKKVCRVESGKAGCFSPKISRKEKLRRSLRLKFSLKKNSRDVNRCSGMTRYEHVGRRLASQQDFKNRIQSVKTGLLFSPDVDERLTKKGSKHISKSEENLLTPEQTDGVNYHMSWTRPNNTSFQEISTNETSLLVGTFDKESNPSGPVHMVEMSPEFSCEVTDININDQHENSPTENSINGDENNLTTETLVKVQKAFSESGSNLNTLISDKPTSEYDSRKENLNEISSVEFISEENIFEAKDYDEVTMISKEKHDENHNNKEDSIVLERNFLFDQIQNQVKDTTMESHTVQKTIKSDESRHLNTSLDYLNEQEFPSNDKTNKELPVVKEIITIQEIKTSIKENEANCSNSKEVVTKSLGHISKLQKPRNIRRVKQQSLVQTCDKTLSGDFQMSEHGKVSDHIHWFNKLSLNDSRTESKVKSPLKFQRTPVRQSVRRINSLIEVYRQPERYISIGSKEMPSPLVKSVSCDGALSSHTENTSSTSSAALCYLDHNKQEQKSMSIDQSSTEPTSKSSMELSSKSYSVVRKLSDSWNTSVRPSRVCKQKVILGSQIKPVLDDLTNHESLKSVVNTSTTFSVGTQEKNVVRKTSGRERVWYKGSPKNPIAKVQLLPTTKPLEL</sequence>
<dbReference type="STRING" id="13616.ENSMODP00000001717"/>
<dbReference type="OrthoDB" id="410651at2759"/>
<dbReference type="SUPFAM" id="SSF48350">
    <property type="entry name" value="GTPase activation domain, GAP"/>
    <property type="match status" value="1"/>
</dbReference>
<dbReference type="AlphaFoldDB" id="F7BCX5"/>
<proteinExistence type="predicted"/>
<keyword evidence="4" id="KW-1185">Reference proteome</keyword>
<feature type="region of interest" description="Disordered" evidence="1">
    <location>
        <begin position="369"/>
        <end position="393"/>
    </location>
</feature>
<dbReference type="GeneID" id="100031610"/>
<dbReference type="RefSeq" id="XP_001380829.1">
    <property type="nucleotide sequence ID" value="XM_001380792.4"/>
</dbReference>
<dbReference type="PANTHER" id="PTHR15670">
    <property type="entry name" value="RHO GTPASE ACTIVATING PROTEIN 11A"/>
    <property type="match status" value="1"/>
</dbReference>
<dbReference type="CTD" id="9824"/>
<feature type="region of interest" description="Disordered" evidence="1">
    <location>
        <begin position="902"/>
        <end position="923"/>
    </location>
</feature>
<dbReference type="GO" id="GO:0005096">
    <property type="term" value="F:GTPase activator activity"/>
    <property type="evidence" value="ECO:0000318"/>
    <property type="project" value="GO_Central"/>
</dbReference>
<feature type="compositionally biased region" description="Polar residues" evidence="1">
    <location>
        <begin position="373"/>
        <end position="393"/>
    </location>
</feature>
<evidence type="ECO:0000313" key="3">
    <source>
        <dbReference type="Ensembl" id="ENSMODP00000001717.2"/>
    </source>
</evidence>
<evidence type="ECO:0000256" key="1">
    <source>
        <dbReference type="SAM" id="MobiDB-lite"/>
    </source>
</evidence>
<reference evidence="3" key="3">
    <citation type="submission" date="2025-09" db="UniProtKB">
        <authorList>
            <consortium name="Ensembl"/>
        </authorList>
    </citation>
    <scope>IDENTIFICATION</scope>
</reference>
<gene>
    <name evidence="3" type="primary">ARHGAP11A</name>
</gene>
<dbReference type="InParanoid" id="F7BCX5"/>
<dbReference type="Proteomes" id="UP000002280">
    <property type="component" value="Chromosome 1"/>
</dbReference>
<dbReference type="GO" id="GO:0007165">
    <property type="term" value="P:signal transduction"/>
    <property type="evidence" value="ECO:0007669"/>
    <property type="project" value="InterPro"/>
</dbReference>
<evidence type="ECO:0000313" key="4">
    <source>
        <dbReference type="Proteomes" id="UP000002280"/>
    </source>
</evidence>
<dbReference type="eggNOG" id="KOG2710">
    <property type="taxonomic scope" value="Eukaryota"/>
</dbReference>
<dbReference type="PROSITE" id="PS50238">
    <property type="entry name" value="RHOGAP"/>
    <property type="match status" value="1"/>
</dbReference>
<reference evidence="3" key="2">
    <citation type="submission" date="2025-08" db="UniProtKB">
        <authorList>
            <consortium name="Ensembl"/>
        </authorList>
    </citation>
    <scope>IDENTIFICATION</scope>
</reference>